<feature type="compositionally biased region" description="Basic residues" evidence="1">
    <location>
        <begin position="455"/>
        <end position="472"/>
    </location>
</feature>
<dbReference type="PANTHER" id="PTHR46082">
    <property type="entry name" value="ATP/GTP-BINDING PROTEIN-RELATED"/>
    <property type="match status" value="1"/>
</dbReference>
<evidence type="ECO:0008006" key="4">
    <source>
        <dbReference type="Google" id="ProtNLM"/>
    </source>
</evidence>
<dbReference type="Gene3D" id="1.25.40.10">
    <property type="entry name" value="Tetratricopeptide repeat domain"/>
    <property type="match status" value="1"/>
</dbReference>
<gene>
    <name evidence="2" type="ORF">QC763_0076870</name>
</gene>
<protein>
    <recommendedName>
        <fullName evidence="4">Kinesin light chain</fullName>
    </recommendedName>
</protein>
<dbReference type="EMBL" id="JAFFHB010000006">
    <property type="protein sequence ID" value="KAK4665032.1"/>
    <property type="molecule type" value="Genomic_DNA"/>
</dbReference>
<reference evidence="2 3" key="1">
    <citation type="journal article" date="2023" name="bioRxiv">
        <title>High-quality genome assemblies of four members of thePodospora anserinaspecies complex.</title>
        <authorList>
            <person name="Ament-Velasquez S.L."/>
            <person name="Vogan A.A."/>
            <person name="Wallerman O."/>
            <person name="Hartmann F."/>
            <person name="Gautier V."/>
            <person name="Silar P."/>
            <person name="Giraud T."/>
            <person name="Johannesson H."/>
        </authorList>
    </citation>
    <scope>NUCLEOTIDE SEQUENCE [LARGE SCALE GENOMIC DNA]</scope>
    <source>
        <strain evidence="2 3">CBS 411.78</strain>
    </source>
</reference>
<sequence>MSRLNSGVVRSYVEQDILAQAAAVTRQDLEHVQYLLSPGNTVALDIKCRLFGILLAQGRYDKARRLNRKVMTESMVALGAKHRRRLMASNHLAVIDYHHYYEDVEGEGQKFRNAMALAAEFFHQWKEAFGEHDLDTLKSMSLLAGLVVEQTQWVRAKEIHTPETLGHDHPTTLRRVTMLSILLYKLEQFTEAKKGLLGENHAASLNAMNQLELVDSGDDPYDDLVPFEAYTRGMQALRDNHRTYTDSVIHLTRRMAAKDASARKQALVFQWEIVQVYKRKDPTLTRDVRGLYLQTLRLAKALNEDQDNKDLLDQALGYLQWVLGDCAKKLGKANNFAREVVLEMGRANMARAELEEGTEQIGTVVDVRTAQYGEDHLDTLVALEMETEGPWEMGLQARALDCLKDCIEEVKALVRFEHGFTKRMRERWQIWASLGNGGRGNASGGGSRGGGNRGRGNRGRGNRGRGSRGRGG</sequence>
<feature type="region of interest" description="Disordered" evidence="1">
    <location>
        <begin position="435"/>
        <end position="472"/>
    </location>
</feature>
<dbReference type="RefSeq" id="XP_062764998.1">
    <property type="nucleotide sequence ID" value="XM_062906048.1"/>
</dbReference>
<evidence type="ECO:0000313" key="3">
    <source>
        <dbReference type="Proteomes" id="UP001326199"/>
    </source>
</evidence>
<evidence type="ECO:0000313" key="2">
    <source>
        <dbReference type="EMBL" id="KAK4665032.1"/>
    </source>
</evidence>
<dbReference type="PANTHER" id="PTHR46082:SF6">
    <property type="entry name" value="AAA+ ATPASE DOMAIN-CONTAINING PROTEIN-RELATED"/>
    <property type="match status" value="1"/>
</dbReference>
<name>A0ABR0HAX2_9PEZI</name>
<organism evidence="2 3">
    <name type="scientific">Podospora pseudopauciseta</name>
    <dbReference type="NCBI Taxonomy" id="2093780"/>
    <lineage>
        <taxon>Eukaryota</taxon>
        <taxon>Fungi</taxon>
        <taxon>Dikarya</taxon>
        <taxon>Ascomycota</taxon>
        <taxon>Pezizomycotina</taxon>
        <taxon>Sordariomycetes</taxon>
        <taxon>Sordariomycetidae</taxon>
        <taxon>Sordariales</taxon>
        <taxon>Podosporaceae</taxon>
        <taxon>Podospora</taxon>
    </lineage>
</organism>
<dbReference type="GeneID" id="87926189"/>
<keyword evidence="3" id="KW-1185">Reference proteome</keyword>
<proteinExistence type="predicted"/>
<dbReference type="InterPro" id="IPR053137">
    <property type="entry name" value="NLR-like"/>
</dbReference>
<accession>A0ABR0HAX2</accession>
<comment type="caution">
    <text evidence="2">The sequence shown here is derived from an EMBL/GenBank/DDBJ whole genome shotgun (WGS) entry which is preliminary data.</text>
</comment>
<dbReference type="Proteomes" id="UP001326199">
    <property type="component" value="Unassembled WGS sequence"/>
</dbReference>
<evidence type="ECO:0000256" key="1">
    <source>
        <dbReference type="SAM" id="MobiDB-lite"/>
    </source>
</evidence>
<feature type="compositionally biased region" description="Gly residues" evidence="1">
    <location>
        <begin position="435"/>
        <end position="454"/>
    </location>
</feature>
<dbReference type="InterPro" id="IPR011990">
    <property type="entry name" value="TPR-like_helical_dom_sf"/>
</dbReference>